<dbReference type="RefSeq" id="WP_025726607.1">
    <property type="nucleotide sequence ID" value="NZ_JAAIWK010000008.1"/>
</dbReference>
<dbReference type="AlphaFoldDB" id="A0A0A6VF28"/>
<evidence type="ECO:0000313" key="3">
    <source>
        <dbReference type="Proteomes" id="UP000030588"/>
    </source>
</evidence>
<dbReference type="EMBL" id="JRUN01000001">
    <property type="protein sequence ID" value="KHD86840.1"/>
    <property type="molecule type" value="Genomic_DNA"/>
</dbReference>
<protein>
    <submittedName>
        <fullName evidence="2">DUF2642 domain-containing protein</fullName>
    </submittedName>
</protein>
<name>A0A0A6VF28_9BACI</name>
<reference evidence="1 3" key="1">
    <citation type="submission" date="2014-10" db="EMBL/GenBank/DDBJ databases">
        <title>Draft genome of phytase producing Bacillus ginsengihumi strain M2.11.</title>
        <authorList>
            <person name="Toymentseva A."/>
            <person name="Boulygina E.A."/>
            <person name="Kazakov S.V."/>
            <person name="Kayumov I."/>
            <person name="Suleimanova A.D."/>
            <person name="Mardanova A.M."/>
            <person name="Maria S.N."/>
            <person name="Sergey M.Y."/>
            <person name="Sharipova M.R."/>
        </authorList>
    </citation>
    <scope>NUCLEOTIDE SEQUENCE [LARGE SCALE GENOMIC DNA]</scope>
    <source>
        <strain evidence="1 3">M2.11</strain>
    </source>
</reference>
<dbReference type="OrthoDB" id="2716151at2"/>
<gene>
    <name evidence="2" type="ORF">G4D61_07260</name>
    <name evidence="1" type="ORF">NG54_00170</name>
</gene>
<evidence type="ECO:0000313" key="4">
    <source>
        <dbReference type="Proteomes" id="UP000476934"/>
    </source>
</evidence>
<dbReference type="Proteomes" id="UP000476934">
    <property type="component" value="Unassembled WGS sequence"/>
</dbReference>
<accession>A0A0A6VF28</accession>
<evidence type="ECO:0000313" key="2">
    <source>
        <dbReference type="EMBL" id="NEY19771.1"/>
    </source>
</evidence>
<dbReference type="EMBL" id="JAAIWK010000008">
    <property type="protein sequence ID" value="NEY19771.1"/>
    <property type="molecule type" value="Genomic_DNA"/>
</dbReference>
<reference evidence="2" key="2">
    <citation type="submission" date="2020-02" db="EMBL/GenBank/DDBJ databases">
        <authorList>
            <person name="Feng H."/>
        </authorList>
    </citation>
    <scope>NUCLEOTIDE SEQUENCE [LARGE SCALE GENOMIC DNA]</scope>
    <source>
        <strain evidence="2">Gsoil 114</strain>
    </source>
</reference>
<reference evidence="2 4" key="3">
    <citation type="submission" date="2020-03" db="EMBL/GenBank/DDBJ databases">
        <title>Bacillus aquiflavi sp. nov., isolated from yellow water of strong flavor Chinese baijiu in Yibin region of China.</title>
        <authorList>
            <person name="Xie J."/>
        </authorList>
    </citation>
    <scope>NUCLEOTIDE SEQUENCE [LARGE SCALE GENOMIC DNA]</scope>
    <source>
        <strain evidence="2 4">Gsoil 114</strain>
    </source>
</reference>
<proteinExistence type="predicted"/>
<keyword evidence="4" id="KW-1185">Reference proteome</keyword>
<sequence length="227" mass="25857">MGIEHLLNKEVEIEITGKIICTGILVDTGTDILVLFDGNEYVYIPIVHLHKIKEFSAKDRQVDFPKFKETLGNNEPISYRKILINGKGKFVKIKLSETITLHGYIVNVLNDYILFYSPIYQVILISMQHVKWLIPYPPLQTPYGLTNKTFPIKPLNNPLARSFEEQLKKYEGDLVVFNMEASSDKAGVLKNIQNNIVEIQNASGEKVFRKLSHLKCVSLALKEPISL</sequence>
<comment type="caution">
    <text evidence="1">The sequence shown here is derived from an EMBL/GenBank/DDBJ whole genome shotgun (WGS) entry which is preliminary data.</text>
</comment>
<organism evidence="1 3">
    <name type="scientific">Heyndrickxia ginsengihumi</name>
    <dbReference type="NCBI Taxonomy" id="363870"/>
    <lineage>
        <taxon>Bacteria</taxon>
        <taxon>Bacillati</taxon>
        <taxon>Bacillota</taxon>
        <taxon>Bacilli</taxon>
        <taxon>Bacillales</taxon>
        <taxon>Bacillaceae</taxon>
        <taxon>Heyndrickxia</taxon>
    </lineage>
</organism>
<evidence type="ECO:0000313" key="1">
    <source>
        <dbReference type="EMBL" id="KHD86840.1"/>
    </source>
</evidence>
<dbReference type="Proteomes" id="UP000030588">
    <property type="component" value="Unassembled WGS sequence"/>
</dbReference>